<comment type="caution">
    <text evidence="1">The sequence shown here is derived from an EMBL/GenBank/DDBJ whole genome shotgun (WGS) entry which is preliminary data.</text>
</comment>
<keyword evidence="2" id="KW-1185">Reference proteome</keyword>
<dbReference type="Proteomes" id="UP000558089">
    <property type="component" value="Unassembled WGS sequence"/>
</dbReference>
<dbReference type="AlphaFoldDB" id="A0A850NNL1"/>
<reference evidence="1 2" key="1">
    <citation type="submission" date="2020-01" db="EMBL/GenBank/DDBJ databases">
        <title>Draft Genome Analysis of Muricauda sp. HICW Isolated from coastal seawater of PR China.</title>
        <authorList>
            <person name="Chen M.-X."/>
        </authorList>
    </citation>
    <scope>NUCLEOTIDE SEQUENCE [LARGE SCALE GENOMIC DNA]</scope>
    <source>
        <strain evidence="1 2">HICW</strain>
    </source>
</reference>
<accession>A0A850NNL1</accession>
<dbReference type="RefSeq" id="WP_176620578.1">
    <property type="nucleotide sequence ID" value="NZ_WYET01000004.1"/>
</dbReference>
<protein>
    <submittedName>
        <fullName evidence="1">DUF3291 domain-containing protein</fullName>
    </submittedName>
</protein>
<gene>
    <name evidence="1" type="ORF">GUA46_11285</name>
</gene>
<evidence type="ECO:0000313" key="1">
    <source>
        <dbReference type="EMBL" id="NVN18927.1"/>
    </source>
</evidence>
<sequence>MKATITSIELKGPFKFFALSAAALKILKQLKSTHCKEFRKKGIWTTHYTMTLWNTEEELKEFARSGAHLEAMKNSGKIAKEIRTITIDAEVLPNWSAAKKLLEGGKVWKF</sequence>
<organism evidence="1 2">
    <name type="scientific">Flagellimonas chongwuensis</name>
    <dbReference type="NCBI Taxonomy" id="2697365"/>
    <lineage>
        <taxon>Bacteria</taxon>
        <taxon>Pseudomonadati</taxon>
        <taxon>Bacteroidota</taxon>
        <taxon>Flavobacteriia</taxon>
        <taxon>Flavobacteriales</taxon>
        <taxon>Flavobacteriaceae</taxon>
        <taxon>Flagellimonas</taxon>
    </lineage>
</organism>
<proteinExistence type="predicted"/>
<dbReference type="EMBL" id="WYET01000004">
    <property type="protein sequence ID" value="NVN18927.1"/>
    <property type="molecule type" value="Genomic_DNA"/>
</dbReference>
<name>A0A850NNL1_9FLAO</name>
<evidence type="ECO:0000313" key="2">
    <source>
        <dbReference type="Proteomes" id="UP000558089"/>
    </source>
</evidence>